<dbReference type="PANTHER" id="PTHR34980:SF2">
    <property type="entry name" value="INNER MEMBRANE PROTEIN YHAH-RELATED"/>
    <property type="match status" value="1"/>
</dbReference>
<feature type="transmembrane region" description="Helical" evidence="1">
    <location>
        <begin position="30"/>
        <end position="51"/>
    </location>
</feature>
<dbReference type="AlphaFoldDB" id="A0A382PJE8"/>
<evidence type="ECO:0000313" key="2">
    <source>
        <dbReference type="EMBL" id="SVC72061.1"/>
    </source>
</evidence>
<evidence type="ECO:0008006" key="3">
    <source>
        <dbReference type="Google" id="ProtNLM"/>
    </source>
</evidence>
<feature type="non-terminal residue" evidence="2">
    <location>
        <position position="112"/>
    </location>
</feature>
<proteinExistence type="predicted"/>
<organism evidence="2">
    <name type="scientific">marine metagenome</name>
    <dbReference type="NCBI Taxonomy" id="408172"/>
    <lineage>
        <taxon>unclassified sequences</taxon>
        <taxon>metagenomes</taxon>
        <taxon>ecological metagenomes</taxon>
    </lineage>
</organism>
<evidence type="ECO:0000256" key="1">
    <source>
        <dbReference type="SAM" id="Phobius"/>
    </source>
</evidence>
<gene>
    <name evidence="2" type="ORF">METZ01_LOCUS324915</name>
</gene>
<dbReference type="InterPro" id="IPR008523">
    <property type="entry name" value="DUF805"/>
</dbReference>
<dbReference type="PANTHER" id="PTHR34980">
    <property type="entry name" value="INNER MEMBRANE PROTEIN-RELATED-RELATED"/>
    <property type="match status" value="1"/>
</dbReference>
<feature type="transmembrane region" description="Helical" evidence="1">
    <location>
        <begin position="88"/>
        <end position="108"/>
    </location>
</feature>
<dbReference type="EMBL" id="UINC01107006">
    <property type="protein sequence ID" value="SVC72061.1"/>
    <property type="molecule type" value="Genomic_DNA"/>
</dbReference>
<name>A0A382PJE8_9ZZZZ</name>
<keyword evidence="1" id="KW-1133">Transmembrane helix</keyword>
<dbReference type="GO" id="GO:0005886">
    <property type="term" value="C:plasma membrane"/>
    <property type="evidence" value="ECO:0007669"/>
    <property type="project" value="TreeGrafter"/>
</dbReference>
<sequence length="112" mass="12692">MVSYIDAIKFGFQKYTDFSGRSTKSEYWKWFLFVLIGVLILSIVDILMHTLNFRTGGGLTSGLFRVVTLIPSLALGTRRLHDINRTGWWQLLLFVPLLGLIVLMILAAKDGD</sequence>
<keyword evidence="1" id="KW-0812">Transmembrane</keyword>
<protein>
    <recommendedName>
        <fullName evidence="3">DUF805 domain-containing protein</fullName>
    </recommendedName>
</protein>
<reference evidence="2" key="1">
    <citation type="submission" date="2018-05" db="EMBL/GenBank/DDBJ databases">
        <authorList>
            <person name="Lanie J.A."/>
            <person name="Ng W.-L."/>
            <person name="Kazmierczak K.M."/>
            <person name="Andrzejewski T.M."/>
            <person name="Davidsen T.M."/>
            <person name="Wayne K.J."/>
            <person name="Tettelin H."/>
            <person name="Glass J.I."/>
            <person name="Rusch D."/>
            <person name="Podicherti R."/>
            <person name="Tsui H.-C.T."/>
            <person name="Winkler M.E."/>
        </authorList>
    </citation>
    <scope>NUCLEOTIDE SEQUENCE</scope>
</reference>
<accession>A0A382PJE8</accession>
<keyword evidence="1" id="KW-0472">Membrane</keyword>
<dbReference type="Pfam" id="PF05656">
    <property type="entry name" value="DUF805"/>
    <property type="match status" value="1"/>
</dbReference>